<accession>A0A6J5R633</accession>
<sequence length="56" mass="6349">MDEVADAELVALDLTYQLLPRPWTDDELEAAVAAQRAERDRRVAKVAKATRKRARV</sequence>
<dbReference type="EMBL" id="LR797181">
    <property type="protein sequence ID" value="CAB4192880.1"/>
    <property type="molecule type" value="Genomic_DNA"/>
</dbReference>
<evidence type="ECO:0000313" key="1">
    <source>
        <dbReference type="EMBL" id="CAB4192880.1"/>
    </source>
</evidence>
<name>A0A6J5R633_9CAUD</name>
<protein>
    <submittedName>
        <fullName evidence="1">Uncharacterized protein</fullName>
    </submittedName>
</protein>
<organism evidence="1">
    <name type="scientific">uncultured Caudovirales phage</name>
    <dbReference type="NCBI Taxonomy" id="2100421"/>
    <lineage>
        <taxon>Viruses</taxon>
        <taxon>Duplodnaviria</taxon>
        <taxon>Heunggongvirae</taxon>
        <taxon>Uroviricota</taxon>
        <taxon>Caudoviricetes</taxon>
        <taxon>Peduoviridae</taxon>
        <taxon>Maltschvirus</taxon>
        <taxon>Maltschvirus maltsch</taxon>
    </lineage>
</organism>
<reference evidence="1" key="1">
    <citation type="submission" date="2020-05" db="EMBL/GenBank/DDBJ databases">
        <authorList>
            <person name="Chiriac C."/>
            <person name="Salcher M."/>
            <person name="Ghai R."/>
            <person name="Kavagutti S V."/>
        </authorList>
    </citation>
    <scope>NUCLEOTIDE SEQUENCE</scope>
</reference>
<proteinExistence type="predicted"/>
<gene>
    <name evidence="1" type="ORF">UFOVP1244_115</name>
</gene>